<dbReference type="InterPro" id="IPR039883">
    <property type="entry name" value="Fcf2/DNTTIP2"/>
</dbReference>
<keyword evidence="2" id="KW-0539">Nucleus</keyword>
<dbReference type="PANTHER" id="PTHR21686:SF12">
    <property type="entry name" value="DEOXYNUCLEOTIDYLTRANSFERASE TERMINAL-INTERACTING PROTEIN 2"/>
    <property type="match status" value="1"/>
</dbReference>
<evidence type="ECO:0000256" key="2">
    <source>
        <dbReference type="ARBA" id="ARBA00023242"/>
    </source>
</evidence>
<evidence type="ECO:0000313" key="5">
    <source>
        <dbReference type="EMBL" id="OSD07555.1"/>
    </source>
</evidence>
<protein>
    <submittedName>
        <fullName evidence="5">Fcf2-domain-containing protein</fullName>
    </submittedName>
</protein>
<feature type="compositionally biased region" description="Acidic residues" evidence="3">
    <location>
        <begin position="105"/>
        <end position="119"/>
    </location>
</feature>
<dbReference type="InterPro" id="IPR014810">
    <property type="entry name" value="Fcf2_C"/>
</dbReference>
<evidence type="ECO:0000259" key="4">
    <source>
        <dbReference type="Pfam" id="PF08698"/>
    </source>
</evidence>
<feature type="compositionally biased region" description="Low complexity" evidence="3">
    <location>
        <begin position="24"/>
        <end position="50"/>
    </location>
</feature>
<organism evidence="5 6">
    <name type="scientific">Trametes coccinea (strain BRFM310)</name>
    <name type="common">Pycnoporus coccineus</name>
    <dbReference type="NCBI Taxonomy" id="1353009"/>
    <lineage>
        <taxon>Eukaryota</taxon>
        <taxon>Fungi</taxon>
        <taxon>Dikarya</taxon>
        <taxon>Basidiomycota</taxon>
        <taxon>Agaricomycotina</taxon>
        <taxon>Agaricomycetes</taxon>
        <taxon>Polyporales</taxon>
        <taxon>Polyporaceae</taxon>
        <taxon>Trametes</taxon>
    </lineage>
</organism>
<name>A0A1Y2J2B9_TRAC3</name>
<proteinExistence type="predicted"/>
<sequence>MSITTLDKGKGRARPEDLEEEETTAAAATHASAGSNAADSDAESNSSEGSSDSDSDSDASTSDSDSDSDSYSEEEAAQEFLESLLARARQNAAKSATKQAAGGNGEEEFIQLGDDDDDEKKEPPLPPLDASSLPSPYIILPDGPKAGPSQLRDPDVEHVQKAASSISAPAVPAPPPEVTADGKRLTKKEAKKLKNKTAGPGWFDLPAPAEADLPRLYREVEALRLHKQLDPKQFYRKEPGEGKGIKGLPKHFAIGTIVATPNPFGNPAPDNLPRSARKRTLVDELVDDAEAKSYAKKKFRELQTVRGARGRGTLAAKKAMRKPKW</sequence>
<dbReference type="GO" id="GO:0006396">
    <property type="term" value="P:RNA processing"/>
    <property type="evidence" value="ECO:0007669"/>
    <property type="project" value="TreeGrafter"/>
</dbReference>
<dbReference type="PANTHER" id="PTHR21686">
    <property type="entry name" value="DEOXYNUCLEOTIDYLTRANSFERASE TERMINAL-INTERACTING PROTEIN 2"/>
    <property type="match status" value="1"/>
</dbReference>
<dbReference type="EMBL" id="KZ084088">
    <property type="protein sequence ID" value="OSD07555.1"/>
    <property type="molecule type" value="Genomic_DNA"/>
</dbReference>
<reference evidence="5 6" key="1">
    <citation type="journal article" date="2015" name="Biotechnol. Biofuels">
        <title>Enhanced degradation of softwood versus hardwood by the white-rot fungus Pycnoporus coccineus.</title>
        <authorList>
            <person name="Couturier M."/>
            <person name="Navarro D."/>
            <person name="Chevret D."/>
            <person name="Henrissat B."/>
            <person name="Piumi F."/>
            <person name="Ruiz-Duenas F.J."/>
            <person name="Martinez A.T."/>
            <person name="Grigoriev I.V."/>
            <person name="Riley R."/>
            <person name="Lipzen A."/>
            <person name="Berrin J.G."/>
            <person name="Master E.R."/>
            <person name="Rosso M.N."/>
        </authorList>
    </citation>
    <scope>NUCLEOTIDE SEQUENCE [LARGE SCALE GENOMIC DNA]</scope>
    <source>
        <strain evidence="5 6">BRFM310</strain>
    </source>
</reference>
<feature type="region of interest" description="Disordered" evidence="3">
    <location>
        <begin position="1"/>
        <end position="184"/>
    </location>
</feature>
<dbReference type="AlphaFoldDB" id="A0A1Y2J2B9"/>
<evidence type="ECO:0000256" key="1">
    <source>
        <dbReference type="ARBA" id="ARBA00004604"/>
    </source>
</evidence>
<keyword evidence="6" id="KW-1185">Reference proteome</keyword>
<gene>
    <name evidence="5" type="ORF">PYCCODRAFT_1382355</name>
</gene>
<dbReference type="STRING" id="1353009.A0A1Y2J2B9"/>
<dbReference type="Pfam" id="PF08698">
    <property type="entry name" value="Fcf2"/>
    <property type="match status" value="1"/>
</dbReference>
<comment type="subcellular location">
    <subcellularLocation>
        <location evidence="1">Nucleus</location>
        <location evidence="1">Nucleolus</location>
    </subcellularLocation>
</comment>
<feature type="compositionally biased region" description="Acidic residues" evidence="3">
    <location>
        <begin position="64"/>
        <end position="77"/>
    </location>
</feature>
<feature type="compositionally biased region" description="Basic and acidic residues" evidence="3">
    <location>
        <begin position="7"/>
        <end position="16"/>
    </location>
</feature>
<evidence type="ECO:0000256" key="3">
    <source>
        <dbReference type="SAM" id="MobiDB-lite"/>
    </source>
</evidence>
<dbReference type="Proteomes" id="UP000193067">
    <property type="component" value="Unassembled WGS sequence"/>
</dbReference>
<dbReference type="GO" id="GO:0005730">
    <property type="term" value="C:nucleolus"/>
    <property type="evidence" value="ECO:0007669"/>
    <property type="project" value="UniProtKB-SubCell"/>
</dbReference>
<accession>A0A1Y2J2B9</accession>
<dbReference type="GO" id="GO:0003723">
    <property type="term" value="F:RNA binding"/>
    <property type="evidence" value="ECO:0007669"/>
    <property type="project" value="TreeGrafter"/>
</dbReference>
<evidence type="ECO:0000313" key="6">
    <source>
        <dbReference type="Proteomes" id="UP000193067"/>
    </source>
</evidence>
<feature type="domain" description="Fcf2 pre-rRNA processing C-terminal" evidence="4">
    <location>
        <begin position="194"/>
        <end position="298"/>
    </location>
</feature>
<dbReference type="OrthoDB" id="427886at2759"/>